<name>A0A5E5BM32_9BURK</name>
<protein>
    <recommendedName>
        <fullName evidence="1">YubB ferredoxin-like domain-containing protein</fullName>
    </recommendedName>
</protein>
<evidence type="ECO:0000313" key="3">
    <source>
        <dbReference type="Proteomes" id="UP000335538"/>
    </source>
</evidence>
<dbReference type="Proteomes" id="UP000335538">
    <property type="component" value="Unassembled WGS sequence"/>
</dbReference>
<proteinExistence type="predicted"/>
<feature type="domain" description="YubB ferredoxin-like" evidence="1">
    <location>
        <begin position="126"/>
        <end position="194"/>
    </location>
</feature>
<dbReference type="InterPro" id="IPR041329">
    <property type="entry name" value="YubB_C"/>
</dbReference>
<accession>A0A5E5BM32</accession>
<evidence type="ECO:0000259" key="1">
    <source>
        <dbReference type="Pfam" id="PF18406"/>
    </source>
</evidence>
<gene>
    <name evidence="2" type="ORF">PSP31121_05303</name>
</gene>
<organism evidence="2 3">
    <name type="scientific">Pandoraea sputorum</name>
    <dbReference type="NCBI Taxonomy" id="93222"/>
    <lineage>
        <taxon>Bacteria</taxon>
        <taxon>Pseudomonadati</taxon>
        <taxon>Pseudomonadota</taxon>
        <taxon>Betaproteobacteria</taxon>
        <taxon>Burkholderiales</taxon>
        <taxon>Burkholderiaceae</taxon>
        <taxon>Pandoraea</taxon>
    </lineage>
</organism>
<sequence length="215" mass="24203">MPNWVTNKIAAPPHVLAALINEHGHVDFSRIESFSGTFPWNGIHLDAETFAEVVVGRPLSQDPELASWEAENRAAATLDELTDEAFEQFVQMLRNYRQCGFFHEVDFAYERWGTKCNAVESSVDLAAGIATFETAWTYPTPVFYALSKRFPSDRIDIQFADEDVGSNCGMFALLDGEVIESDIAPAWDEQDDEQKVFWHHFACALTGHDPQDIPD</sequence>
<dbReference type="Pfam" id="PF18406">
    <property type="entry name" value="DUF1281_C"/>
    <property type="match status" value="1"/>
</dbReference>
<evidence type="ECO:0000313" key="2">
    <source>
        <dbReference type="EMBL" id="VVE85563.1"/>
    </source>
</evidence>
<reference evidence="2 3" key="1">
    <citation type="submission" date="2019-08" db="EMBL/GenBank/DDBJ databases">
        <authorList>
            <person name="Peeters C."/>
        </authorList>
    </citation>
    <scope>NUCLEOTIDE SEQUENCE [LARGE SCALE GENOMIC DNA]</scope>
    <source>
        <strain evidence="2 3">LMG 31121</strain>
    </source>
</reference>
<dbReference type="RefSeq" id="WP_191631778.1">
    <property type="nucleotide sequence ID" value="NZ_CABPSR010000029.1"/>
</dbReference>
<dbReference type="AlphaFoldDB" id="A0A5E5BM32"/>
<dbReference type="EMBL" id="CABPSR010000029">
    <property type="protein sequence ID" value="VVE85563.1"/>
    <property type="molecule type" value="Genomic_DNA"/>
</dbReference>